<evidence type="ECO:0000313" key="2">
    <source>
        <dbReference type="EMBL" id="CAF1448521.1"/>
    </source>
</evidence>
<proteinExistence type="predicted"/>
<gene>
    <name evidence="2" type="ORF">OVA965_LOCUS34731</name>
    <name evidence="3" type="ORF">TMI583_LOCUS35671</name>
</gene>
<name>A0A8S2FEW9_9BILA</name>
<sequence length="478" mass="56353">MDRIQTINKLELLPNEILIECFRYLETVQMFYSFDQLNSRYNRLIRRIPLHLDFRDTPRLICDQFCQKMLSDEEIKNQIFSIRLSNKDTTYGIQSFLSTFQLVDDFPHLQSLTLVRVSKSNVIQLISTLPLLSGLSCFRLIDPQIEKKEIFSILPTCQLHTLMLSTLSKDFQITDQLSSITNLTISECHLRDLFQILRTASELKYLNIHHIQRYSSNRVDTNNHFSNHHAIHLKQLIIKHIEYDFSDFIIILKQTPNLNSLTLGASSDKNLVDACQWEDLISSSLPSLKNFKFRIYYYHGNNKNGLEERFKQFQSDFWCKQHHWYTEYELSNYEALIYTIPYIFSIYALVPHTKGHILQSLFEDDQLCQYLNKMIRKLDIGSFYDKLLDDYDRLTDICQVFSNIEELTCTIYRLDCLLFLIQHFSKLSRISVALGEYHLVSAVPGLEEQTHRLGMKIVADFDVYNSLLLTIHINRNTF</sequence>
<dbReference type="Proteomes" id="UP000682733">
    <property type="component" value="Unassembled WGS sequence"/>
</dbReference>
<organism evidence="2 4">
    <name type="scientific">Didymodactylos carnosus</name>
    <dbReference type="NCBI Taxonomy" id="1234261"/>
    <lineage>
        <taxon>Eukaryota</taxon>
        <taxon>Metazoa</taxon>
        <taxon>Spiralia</taxon>
        <taxon>Gnathifera</taxon>
        <taxon>Rotifera</taxon>
        <taxon>Eurotatoria</taxon>
        <taxon>Bdelloidea</taxon>
        <taxon>Philodinida</taxon>
        <taxon>Philodinidae</taxon>
        <taxon>Didymodactylos</taxon>
    </lineage>
</organism>
<dbReference type="EMBL" id="CAJNOK010029506">
    <property type="protein sequence ID" value="CAF1448521.1"/>
    <property type="molecule type" value="Genomic_DNA"/>
</dbReference>
<reference evidence="2" key="1">
    <citation type="submission" date="2021-02" db="EMBL/GenBank/DDBJ databases">
        <authorList>
            <person name="Nowell W R."/>
        </authorList>
    </citation>
    <scope>NUCLEOTIDE SEQUENCE</scope>
</reference>
<dbReference type="Proteomes" id="UP000677228">
    <property type="component" value="Unassembled WGS sequence"/>
</dbReference>
<accession>A0A8S2FEW9</accession>
<evidence type="ECO:0000313" key="3">
    <source>
        <dbReference type="EMBL" id="CAF4243691.1"/>
    </source>
</evidence>
<dbReference type="EMBL" id="CAJOBA010051339">
    <property type="protein sequence ID" value="CAF4243691.1"/>
    <property type="molecule type" value="Genomic_DNA"/>
</dbReference>
<dbReference type="PROSITE" id="PS50181">
    <property type="entry name" value="FBOX"/>
    <property type="match status" value="1"/>
</dbReference>
<comment type="caution">
    <text evidence="2">The sequence shown here is derived from an EMBL/GenBank/DDBJ whole genome shotgun (WGS) entry which is preliminary data.</text>
</comment>
<evidence type="ECO:0000259" key="1">
    <source>
        <dbReference type="PROSITE" id="PS50181"/>
    </source>
</evidence>
<feature type="domain" description="F-box" evidence="1">
    <location>
        <begin position="7"/>
        <end position="57"/>
    </location>
</feature>
<dbReference type="SUPFAM" id="SSF52047">
    <property type="entry name" value="RNI-like"/>
    <property type="match status" value="1"/>
</dbReference>
<evidence type="ECO:0000313" key="4">
    <source>
        <dbReference type="Proteomes" id="UP000677228"/>
    </source>
</evidence>
<dbReference type="InterPro" id="IPR032675">
    <property type="entry name" value="LRR_dom_sf"/>
</dbReference>
<protein>
    <recommendedName>
        <fullName evidence="1">F-box domain-containing protein</fullName>
    </recommendedName>
</protein>
<dbReference type="InterPro" id="IPR001810">
    <property type="entry name" value="F-box_dom"/>
</dbReference>
<dbReference type="Gene3D" id="3.80.10.10">
    <property type="entry name" value="Ribonuclease Inhibitor"/>
    <property type="match status" value="1"/>
</dbReference>
<dbReference type="AlphaFoldDB" id="A0A8S2FEW9"/>